<evidence type="ECO:0000313" key="9">
    <source>
        <dbReference type="EMBL" id="MBA4537993.1"/>
    </source>
</evidence>
<dbReference type="CDD" id="cd06261">
    <property type="entry name" value="TM_PBP2"/>
    <property type="match status" value="1"/>
</dbReference>
<reference evidence="10 11" key="1">
    <citation type="submission" date="2020-02" db="EMBL/GenBank/DDBJ databases">
        <title>Bacillus aquiflavi sp. nov., isolated from yellow water of strong flavor Chinese baijiu in Yibin region of China.</title>
        <authorList>
            <person name="Xie J."/>
        </authorList>
    </citation>
    <scope>NUCLEOTIDE SEQUENCE [LARGE SCALE GENOMIC DNA]</scope>
    <source>
        <strain evidence="10 11">3H-10</strain>
    </source>
</reference>
<feature type="transmembrane region" description="Helical" evidence="7">
    <location>
        <begin position="180"/>
        <end position="203"/>
    </location>
</feature>
<reference evidence="9 12" key="2">
    <citation type="submission" date="2020-07" db="EMBL/GenBank/DDBJ databases">
        <authorList>
            <person name="Feng H."/>
        </authorList>
    </citation>
    <scope>NUCLEOTIDE SEQUENCE [LARGE SCALE GENOMIC DNA]</scope>
    <source>
        <strain evidence="9">S-12</strain>
        <strain evidence="12">s-12</strain>
    </source>
</reference>
<dbReference type="AlphaFoldDB" id="A0A6B3VW14"/>
<evidence type="ECO:0000256" key="3">
    <source>
        <dbReference type="ARBA" id="ARBA00022475"/>
    </source>
</evidence>
<comment type="caution">
    <text evidence="10">The sequence shown here is derived from an EMBL/GenBank/DDBJ whole genome shotgun (WGS) entry which is preliminary data.</text>
</comment>
<keyword evidence="6 7" id="KW-0472">Membrane</keyword>
<dbReference type="GO" id="GO:0005886">
    <property type="term" value="C:plasma membrane"/>
    <property type="evidence" value="ECO:0007669"/>
    <property type="project" value="UniProtKB-SubCell"/>
</dbReference>
<dbReference type="PROSITE" id="PS50928">
    <property type="entry name" value="ABC_TM1"/>
    <property type="match status" value="1"/>
</dbReference>
<proteinExistence type="inferred from homology"/>
<dbReference type="Proteomes" id="UP000472971">
    <property type="component" value="Unassembled WGS sequence"/>
</dbReference>
<dbReference type="InterPro" id="IPR000515">
    <property type="entry name" value="MetI-like"/>
</dbReference>
<dbReference type="PANTHER" id="PTHR30151">
    <property type="entry name" value="ALKANE SULFONATE ABC TRANSPORTER-RELATED, MEMBRANE SUBUNIT"/>
    <property type="match status" value="1"/>
</dbReference>
<gene>
    <name evidence="10" type="ORF">G4D64_12220</name>
    <name evidence="9" type="ORF">H1Z61_12830</name>
</gene>
<sequence length="257" mass="28907">MNRLKTFFTQYRLFFLFFITTIFIWELAVQLEKVPSFIIPAPSAILLMIIEHKQSLFGEHLTATLKEVALGFMIALIGGSSLAVAMFFSKSIEKMLYPVVLISQTIPIIALSPVFVLWFGYTIWSKVAVTVLITFFPIVVSTYDGLKNSDPEYTELLKSMGASRWQLFTKIQIPMALPSFFSGLKLAIVFSVVGATIGEWLGASEGLGYYSRRMSGNLNAEGVFAAVTILSFLGMSLFLLVTILERRILKWKLEKKR</sequence>
<feature type="transmembrane region" description="Helical" evidence="7">
    <location>
        <begin position="95"/>
        <end position="121"/>
    </location>
</feature>
<evidence type="ECO:0000256" key="7">
    <source>
        <dbReference type="RuleBase" id="RU363032"/>
    </source>
</evidence>
<organism evidence="10 11">
    <name type="scientific">Bacillus aquiflavi</name>
    <dbReference type="NCBI Taxonomy" id="2672567"/>
    <lineage>
        <taxon>Bacteria</taxon>
        <taxon>Bacillati</taxon>
        <taxon>Bacillota</taxon>
        <taxon>Bacilli</taxon>
        <taxon>Bacillales</taxon>
        <taxon>Bacillaceae</taxon>
        <taxon>Bacillus</taxon>
    </lineage>
</organism>
<dbReference type="EMBL" id="JAAIWN010000029">
    <property type="protein sequence ID" value="NEY82249.1"/>
    <property type="molecule type" value="Genomic_DNA"/>
</dbReference>
<feature type="transmembrane region" description="Helical" evidence="7">
    <location>
        <begin position="12"/>
        <end position="31"/>
    </location>
</feature>
<dbReference type="PANTHER" id="PTHR30151:SF20">
    <property type="entry name" value="ABC TRANSPORTER PERMEASE PROTEIN HI_0355-RELATED"/>
    <property type="match status" value="1"/>
</dbReference>
<dbReference type="Pfam" id="PF00528">
    <property type="entry name" value="BPD_transp_1"/>
    <property type="match status" value="1"/>
</dbReference>
<evidence type="ECO:0000256" key="2">
    <source>
        <dbReference type="ARBA" id="ARBA00022448"/>
    </source>
</evidence>
<feature type="transmembrane region" description="Helical" evidence="7">
    <location>
        <begin position="223"/>
        <end position="244"/>
    </location>
</feature>
<evidence type="ECO:0000256" key="6">
    <source>
        <dbReference type="ARBA" id="ARBA00023136"/>
    </source>
</evidence>
<dbReference type="InterPro" id="IPR035906">
    <property type="entry name" value="MetI-like_sf"/>
</dbReference>
<comment type="similarity">
    <text evidence="7">Belongs to the binding-protein-dependent transport system permease family.</text>
</comment>
<feature type="domain" description="ABC transmembrane type-1" evidence="8">
    <location>
        <begin position="61"/>
        <end position="245"/>
    </location>
</feature>
<accession>A0A6B3VW14</accession>
<dbReference type="GO" id="GO:0055085">
    <property type="term" value="P:transmembrane transport"/>
    <property type="evidence" value="ECO:0007669"/>
    <property type="project" value="InterPro"/>
</dbReference>
<dbReference type="Gene3D" id="1.10.3720.10">
    <property type="entry name" value="MetI-like"/>
    <property type="match status" value="1"/>
</dbReference>
<evidence type="ECO:0000259" key="8">
    <source>
        <dbReference type="PROSITE" id="PS50928"/>
    </source>
</evidence>
<dbReference type="SUPFAM" id="SSF161098">
    <property type="entry name" value="MetI-like"/>
    <property type="match status" value="1"/>
</dbReference>
<keyword evidence="4 7" id="KW-0812">Transmembrane</keyword>
<keyword evidence="2 7" id="KW-0813">Transport</keyword>
<evidence type="ECO:0000313" key="12">
    <source>
        <dbReference type="Proteomes" id="UP000570010"/>
    </source>
</evidence>
<evidence type="ECO:0000256" key="4">
    <source>
        <dbReference type="ARBA" id="ARBA00022692"/>
    </source>
</evidence>
<evidence type="ECO:0000256" key="1">
    <source>
        <dbReference type="ARBA" id="ARBA00004651"/>
    </source>
</evidence>
<evidence type="ECO:0000313" key="11">
    <source>
        <dbReference type="Proteomes" id="UP000472971"/>
    </source>
</evidence>
<keyword evidence="3" id="KW-1003">Cell membrane</keyword>
<evidence type="ECO:0000313" key="10">
    <source>
        <dbReference type="EMBL" id="NEY82249.1"/>
    </source>
</evidence>
<feature type="transmembrane region" description="Helical" evidence="7">
    <location>
        <begin position="68"/>
        <end position="88"/>
    </location>
</feature>
<dbReference type="Proteomes" id="UP000570010">
    <property type="component" value="Unassembled WGS sequence"/>
</dbReference>
<comment type="subcellular location">
    <subcellularLocation>
        <location evidence="1 7">Cell membrane</location>
        <topology evidence="1 7">Multi-pass membrane protein</topology>
    </subcellularLocation>
</comment>
<dbReference type="EMBL" id="JACEIO010000031">
    <property type="protein sequence ID" value="MBA4537993.1"/>
    <property type="molecule type" value="Genomic_DNA"/>
</dbReference>
<feature type="transmembrane region" description="Helical" evidence="7">
    <location>
        <begin position="127"/>
        <end position="146"/>
    </location>
</feature>
<evidence type="ECO:0000256" key="5">
    <source>
        <dbReference type="ARBA" id="ARBA00022989"/>
    </source>
</evidence>
<keyword evidence="11" id="KW-1185">Reference proteome</keyword>
<protein>
    <submittedName>
        <fullName evidence="10">ABC transporter permease</fullName>
    </submittedName>
</protein>
<name>A0A6B3VW14_9BACI</name>
<keyword evidence="5 7" id="KW-1133">Transmembrane helix</keyword>
<dbReference type="RefSeq" id="WP_163242634.1">
    <property type="nucleotide sequence ID" value="NZ_JAAIWN010000029.1"/>
</dbReference>